<keyword evidence="7" id="KW-0496">Mitochondrion</keyword>
<evidence type="ECO:0000256" key="3">
    <source>
        <dbReference type="ARBA" id="ARBA00022448"/>
    </source>
</evidence>
<sequence>MPKSKQYPFYLGGVAAAMAASITHPLDLTKVRMQASGDPSMLHSLQSTLRTAGVGGLWDGISATLLRQMTYSLVRFAAYEDLKRRFTPTDAAAPSTSQLALAGALSGAMGGMAGNPADVILVRMQGDLARPVGQRYGYANCFDGLVKIVRDEGPKALARGWGPNVIRASLMNASQLGSYDVFKGMLLGAGMKDDVRCHSIASFAAGTVATTVCSPADVIKSRIMNASGSTNPLTAITSALATEGPRFVFRGWLPAWVRLQPTTVLTFVFLERLRAAVDTARGEP</sequence>
<dbReference type="Proteomes" id="UP000077266">
    <property type="component" value="Unassembled WGS sequence"/>
</dbReference>
<feature type="repeat" description="Solcar" evidence="9">
    <location>
        <begin position="193"/>
        <end position="276"/>
    </location>
</feature>
<dbReference type="EMBL" id="KV425894">
    <property type="protein sequence ID" value="KZW01370.1"/>
    <property type="molecule type" value="Genomic_DNA"/>
</dbReference>
<dbReference type="InParanoid" id="A0A166BIH0"/>
<dbReference type="PRINTS" id="PR00926">
    <property type="entry name" value="MITOCARRIER"/>
</dbReference>
<reference evidence="11 12" key="1">
    <citation type="journal article" date="2016" name="Mol. Biol. Evol.">
        <title>Comparative Genomics of Early-Diverging Mushroom-Forming Fungi Provides Insights into the Origins of Lignocellulose Decay Capabilities.</title>
        <authorList>
            <person name="Nagy L.G."/>
            <person name="Riley R."/>
            <person name="Tritt A."/>
            <person name="Adam C."/>
            <person name="Daum C."/>
            <person name="Floudas D."/>
            <person name="Sun H."/>
            <person name="Yadav J.S."/>
            <person name="Pangilinan J."/>
            <person name="Larsson K.H."/>
            <person name="Matsuura K."/>
            <person name="Barry K."/>
            <person name="Labutti K."/>
            <person name="Kuo R."/>
            <person name="Ohm R.A."/>
            <person name="Bhattacharya S.S."/>
            <person name="Shirouzu T."/>
            <person name="Yoshinaga Y."/>
            <person name="Martin F.M."/>
            <person name="Grigoriev I.V."/>
            <person name="Hibbett D.S."/>
        </authorList>
    </citation>
    <scope>NUCLEOTIDE SEQUENCE [LARGE SCALE GENOMIC DNA]</scope>
    <source>
        <strain evidence="11 12">HHB12029</strain>
    </source>
</reference>
<comment type="subcellular location">
    <subcellularLocation>
        <location evidence="1">Mitochondrion membrane</location>
        <topology evidence="1">Multi-pass membrane protein</topology>
    </subcellularLocation>
</comment>
<evidence type="ECO:0000256" key="8">
    <source>
        <dbReference type="ARBA" id="ARBA00023136"/>
    </source>
</evidence>
<keyword evidence="6" id="KW-1133">Transmembrane helix</keyword>
<dbReference type="STRING" id="1314781.A0A166BIH0"/>
<gene>
    <name evidence="11" type="ORF">EXIGLDRAFT_718497</name>
</gene>
<keyword evidence="8 9" id="KW-0472">Membrane</keyword>
<evidence type="ECO:0000256" key="7">
    <source>
        <dbReference type="ARBA" id="ARBA00023128"/>
    </source>
</evidence>
<feature type="repeat" description="Solcar" evidence="9">
    <location>
        <begin position="94"/>
        <end position="185"/>
    </location>
</feature>
<dbReference type="GO" id="GO:0055085">
    <property type="term" value="P:transmembrane transport"/>
    <property type="evidence" value="ECO:0007669"/>
    <property type="project" value="InterPro"/>
</dbReference>
<evidence type="ECO:0000256" key="1">
    <source>
        <dbReference type="ARBA" id="ARBA00004225"/>
    </source>
</evidence>
<dbReference type="InterPro" id="IPR050391">
    <property type="entry name" value="Mito_Metabolite_Transporter"/>
</dbReference>
<dbReference type="SUPFAM" id="SSF103506">
    <property type="entry name" value="Mitochondrial carrier"/>
    <property type="match status" value="1"/>
</dbReference>
<evidence type="ECO:0000256" key="2">
    <source>
        <dbReference type="ARBA" id="ARBA00006375"/>
    </source>
</evidence>
<organism evidence="11 12">
    <name type="scientific">Exidia glandulosa HHB12029</name>
    <dbReference type="NCBI Taxonomy" id="1314781"/>
    <lineage>
        <taxon>Eukaryota</taxon>
        <taxon>Fungi</taxon>
        <taxon>Dikarya</taxon>
        <taxon>Basidiomycota</taxon>
        <taxon>Agaricomycotina</taxon>
        <taxon>Agaricomycetes</taxon>
        <taxon>Auriculariales</taxon>
        <taxon>Exidiaceae</taxon>
        <taxon>Exidia</taxon>
    </lineage>
</organism>
<proteinExistence type="inferred from homology"/>
<dbReference type="InterPro" id="IPR018108">
    <property type="entry name" value="MCP_transmembrane"/>
</dbReference>
<dbReference type="InterPro" id="IPR002067">
    <property type="entry name" value="MCP"/>
</dbReference>
<keyword evidence="4 9" id="KW-0812">Transmembrane</keyword>
<keyword evidence="3 10" id="KW-0813">Transport</keyword>
<keyword evidence="12" id="KW-1185">Reference proteome</keyword>
<evidence type="ECO:0000256" key="4">
    <source>
        <dbReference type="ARBA" id="ARBA00022692"/>
    </source>
</evidence>
<dbReference type="GO" id="GO:0031966">
    <property type="term" value="C:mitochondrial membrane"/>
    <property type="evidence" value="ECO:0007669"/>
    <property type="project" value="UniProtKB-SubCell"/>
</dbReference>
<protein>
    <submittedName>
        <fullName evidence="11">Mitochondrial carrier</fullName>
    </submittedName>
</protein>
<dbReference type="InterPro" id="IPR023395">
    <property type="entry name" value="MCP_dom_sf"/>
</dbReference>
<dbReference type="PANTHER" id="PTHR45618">
    <property type="entry name" value="MITOCHONDRIAL DICARBOXYLATE CARRIER-RELATED"/>
    <property type="match status" value="1"/>
</dbReference>
<evidence type="ECO:0000256" key="5">
    <source>
        <dbReference type="ARBA" id="ARBA00022737"/>
    </source>
</evidence>
<comment type="similarity">
    <text evidence="2 10">Belongs to the mitochondrial carrier (TC 2.A.29) family.</text>
</comment>
<evidence type="ECO:0000256" key="10">
    <source>
        <dbReference type="RuleBase" id="RU000488"/>
    </source>
</evidence>
<keyword evidence="5" id="KW-0677">Repeat</keyword>
<evidence type="ECO:0000313" key="12">
    <source>
        <dbReference type="Proteomes" id="UP000077266"/>
    </source>
</evidence>
<evidence type="ECO:0000256" key="9">
    <source>
        <dbReference type="PROSITE-ProRule" id="PRU00282"/>
    </source>
</evidence>
<dbReference type="OrthoDB" id="448427at2759"/>
<dbReference type="Gene3D" id="1.50.40.10">
    <property type="entry name" value="Mitochondrial carrier domain"/>
    <property type="match status" value="1"/>
</dbReference>
<feature type="repeat" description="Solcar" evidence="9">
    <location>
        <begin position="7"/>
        <end position="85"/>
    </location>
</feature>
<dbReference type="PROSITE" id="PS50920">
    <property type="entry name" value="SOLCAR"/>
    <property type="match status" value="3"/>
</dbReference>
<evidence type="ECO:0000256" key="6">
    <source>
        <dbReference type="ARBA" id="ARBA00022989"/>
    </source>
</evidence>
<name>A0A166BIH0_EXIGL</name>
<evidence type="ECO:0000313" key="11">
    <source>
        <dbReference type="EMBL" id="KZW01370.1"/>
    </source>
</evidence>
<dbReference type="Pfam" id="PF00153">
    <property type="entry name" value="Mito_carr"/>
    <property type="match status" value="3"/>
</dbReference>
<accession>A0A166BIH0</accession>
<dbReference type="AlphaFoldDB" id="A0A166BIH0"/>